<keyword evidence="9" id="KW-1185">Reference proteome</keyword>
<evidence type="ECO:0000256" key="3">
    <source>
        <dbReference type="ARBA" id="ARBA00022989"/>
    </source>
</evidence>
<evidence type="ECO:0000256" key="5">
    <source>
        <dbReference type="SAM" id="Phobius"/>
    </source>
</evidence>
<protein>
    <submittedName>
        <fullName evidence="8">Putative flippase GtrA</fullName>
    </submittedName>
</protein>
<dbReference type="CDD" id="cd04179">
    <property type="entry name" value="DPM_DPG-synthase_like"/>
    <property type="match status" value="1"/>
</dbReference>
<keyword evidence="4 5" id="KW-0472">Membrane</keyword>
<dbReference type="PANTHER" id="PTHR10859:SF114">
    <property type="entry name" value="DOLICHOL-PHOSPHATE MANNOSYLTRANSFERASE"/>
    <property type="match status" value="1"/>
</dbReference>
<comment type="subcellular location">
    <subcellularLocation>
        <location evidence="1">Membrane</location>
        <topology evidence="1">Multi-pass membrane protein</topology>
    </subcellularLocation>
</comment>
<dbReference type="Pfam" id="PF04138">
    <property type="entry name" value="GtrA_DPMS_TM"/>
    <property type="match status" value="1"/>
</dbReference>
<dbReference type="STRING" id="584787.GCA_001247655_03810"/>
<organism evidence="8 9">
    <name type="scientific">Gallaecimonas pentaromativorans</name>
    <dbReference type="NCBI Taxonomy" id="584787"/>
    <lineage>
        <taxon>Bacteria</taxon>
        <taxon>Pseudomonadati</taxon>
        <taxon>Pseudomonadota</taxon>
        <taxon>Gammaproteobacteria</taxon>
        <taxon>Enterobacterales</taxon>
        <taxon>Gallaecimonadaceae</taxon>
        <taxon>Gallaecimonas</taxon>
    </lineage>
</organism>
<gene>
    <name evidence="8" type="ORF">EDC28_10898</name>
</gene>
<feature type="transmembrane region" description="Helical" evidence="5">
    <location>
        <begin position="327"/>
        <end position="346"/>
    </location>
</feature>
<evidence type="ECO:0000256" key="2">
    <source>
        <dbReference type="ARBA" id="ARBA00022692"/>
    </source>
</evidence>
<feature type="transmembrane region" description="Helical" evidence="5">
    <location>
        <begin position="231"/>
        <end position="253"/>
    </location>
</feature>
<dbReference type="Pfam" id="PF00535">
    <property type="entry name" value="Glycos_transf_2"/>
    <property type="match status" value="1"/>
</dbReference>
<dbReference type="Gene3D" id="3.90.550.10">
    <property type="entry name" value="Spore Coat Polysaccharide Biosynthesis Protein SpsA, Chain A"/>
    <property type="match status" value="1"/>
</dbReference>
<feature type="transmembrane region" description="Helical" evidence="5">
    <location>
        <begin position="293"/>
        <end position="315"/>
    </location>
</feature>
<evidence type="ECO:0000256" key="4">
    <source>
        <dbReference type="ARBA" id="ARBA00023136"/>
    </source>
</evidence>
<feature type="transmembrane region" description="Helical" evidence="5">
    <location>
        <begin position="259"/>
        <end position="281"/>
    </location>
</feature>
<dbReference type="InterPro" id="IPR007267">
    <property type="entry name" value="GtrA_DPMS_TM"/>
</dbReference>
<dbReference type="InterPro" id="IPR001173">
    <property type="entry name" value="Glyco_trans_2-like"/>
</dbReference>
<dbReference type="GO" id="GO:0006487">
    <property type="term" value="P:protein N-linked glycosylation"/>
    <property type="evidence" value="ECO:0007669"/>
    <property type="project" value="TreeGrafter"/>
</dbReference>
<keyword evidence="2 5" id="KW-0812">Transmembrane</keyword>
<dbReference type="Proteomes" id="UP000268033">
    <property type="component" value="Unassembled WGS sequence"/>
</dbReference>
<dbReference type="AlphaFoldDB" id="A0A3N1P9A4"/>
<dbReference type="RefSeq" id="WP_123422165.1">
    <property type="nucleotide sequence ID" value="NZ_RJUL01000008.1"/>
</dbReference>
<feature type="domain" description="Glycosyltransferase 2-like" evidence="6">
    <location>
        <begin position="11"/>
        <end position="172"/>
    </location>
</feature>
<reference evidence="8 9" key="1">
    <citation type="submission" date="2018-11" db="EMBL/GenBank/DDBJ databases">
        <title>Genomic Encyclopedia of Type Strains, Phase IV (KMG-IV): sequencing the most valuable type-strain genomes for metagenomic binning, comparative biology and taxonomic classification.</title>
        <authorList>
            <person name="Goeker M."/>
        </authorList>
    </citation>
    <scope>NUCLEOTIDE SEQUENCE [LARGE SCALE GENOMIC DNA]</scope>
    <source>
        <strain evidence="8 9">DSM 21945</strain>
    </source>
</reference>
<evidence type="ECO:0000313" key="8">
    <source>
        <dbReference type="EMBL" id="ROQ23360.1"/>
    </source>
</evidence>
<dbReference type="InterPro" id="IPR029044">
    <property type="entry name" value="Nucleotide-diphossugar_trans"/>
</dbReference>
<dbReference type="GO" id="GO:0000271">
    <property type="term" value="P:polysaccharide biosynthetic process"/>
    <property type="evidence" value="ECO:0007669"/>
    <property type="project" value="InterPro"/>
</dbReference>
<evidence type="ECO:0000256" key="1">
    <source>
        <dbReference type="ARBA" id="ARBA00004141"/>
    </source>
</evidence>
<evidence type="ECO:0000259" key="7">
    <source>
        <dbReference type="Pfam" id="PF04138"/>
    </source>
</evidence>
<dbReference type="EMBL" id="RJUL01000008">
    <property type="protein sequence ID" value="ROQ23360.1"/>
    <property type="molecule type" value="Genomic_DNA"/>
</dbReference>
<name>A0A3N1P9A4_9GAMM</name>
<comment type="caution">
    <text evidence="8">The sequence shown here is derived from an EMBL/GenBank/DDBJ whole genome shotgun (WGS) entry which is preliminary data.</text>
</comment>
<keyword evidence="3 5" id="KW-1133">Transmembrane helix</keyword>
<dbReference type="GO" id="GO:0016020">
    <property type="term" value="C:membrane"/>
    <property type="evidence" value="ECO:0007669"/>
    <property type="project" value="UniProtKB-SubCell"/>
</dbReference>
<evidence type="ECO:0000313" key="9">
    <source>
        <dbReference type="Proteomes" id="UP000268033"/>
    </source>
</evidence>
<dbReference type="SUPFAM" id="SSF53448">
    <property type="entry name" value="Nucleotide-diphospho-sugar transferases"/>
    <property type="match status" value="1"/>
</dbReference>
<sequence length="351" mass="38492">MNSVNAARPVILIPAYQPDETLYQLVLTLKARGPHYPVLVVDDGSNRHLKPLFDALAELRGVEVIHHLRNQGKGAAIKTGLAWVEDHGADNCPGVVTADADGQHLADDILALARRLEAYPRKLWLGVRQFDQQVPLRSRFGNKLTEKVFALATGQHLSDTQTGLRAIPKAYFQALLAIKANGYEFELDMLLAAKDNGISIGEKTIATVYEAGNPSSHFRPLADSLRIYSRFFRFAGVGLASAGLDYLLFALLYMVSGEILLAMVLARICSAVFNFGCNRLWVFGSQGSLLKEAGRYSVLAITLIGLGYFLTKGFYGMGVSPFIGKPLAEGVIMVVSFIAQRYVVFLREKEA</sequence>
<dbReference type="PANTHER" id="PTHR10859">
    <property type="entry name" value="GLYCOSYL TRANSFERASE"/>
    <property type="match status" value="1"/>
</dbReference>
<evidence type="ECO:0000259" key="6">
    <source>
        <dbReference type="Pfam" id="PF00535"/>
    </source>
</evidence>
<proteinExistence type="predicted"/>
<accession>A0A3N1P9A4</accession>
<feature type="domain" description="GtrA/DPMS transmembrane" evidence="7">
    <location>
        <begin position="233"/>
        <end position="345"/>
    </location>
</feature>